<dbReference type="SUPFAM" id="SSF100950">
    <property type="entry name" value="NagB/RpiA/CoA transferase-like"/>
    <property type="match status" value="1"/>
</dbReference>
<reference evidence="2 3" key="1">
    <citation type="submission" date="2018-03" db="EMBL/GenBank/DDBJ databases">
        <title>Marinobacter brunus sp. nov., a marine bacterium of Gamma-proteobacteria isolated from the surface seawater of the South China Sea.</title>
        <authorList>
            <person name="Cheng H."/>
            <person name="Wu Y.-H."/>
            <person name="Xamxidin M."/>
            <person name="Xu X.-W."/>
        </authorList>
    </citation>
    <scope>NUCLEOTIDE SEQUENCE [LARGE SCALE GENOMIC DNA]</scope>
    <source>
        <strain evidence="2 3">NH169-3</strain>
    </source>
</reference>
<feature type="domain" description="Glucosamine/galactosamine-6-phosphate isomerase" evidence="1">
    <location>
        <begin position="34"/>
        <end position="99"/>
    </location>
</feature>
<dbReference type="Proteomes" id="UP000239866">
    <property type="component" value="Unassembled WGS sequence"/>
</dbReference>
<name>A0A2T1K497_9GAMM</name>
<keyword evidence="3" id="KW-1185">Reference proteome</keyword>
<evidence type="ECO:0000313" key="3">
    <source>
        <dbReference type="Proteomes" id="UP000239866"/>
    </source>
</evidence>
<dbReference type="AlphaFoldDB" id="A0A2T1K497"/>
<dbReference type="Gene3D" id="3.40.50.1360">
    <property type="match status" value="1"/>
</dbReference>
<comment type="caution">
    <text evidence="2">The sequence shown here is derived from an EMBL/GenBank/DDBJ whole genome shotgun (WGS) entry which is preliminary data.</text>
</comment>
<evidence type="ECO:0000259" key="1">
    <source>
        <dbReference type="Pfam" id="PF01182"/>
    </source>
</evidence>
<organism evidence="2 3">
    <name type="scientific">Marinobacter fuscus</name>
    <dbReference type="NCBI Taxonomy" id="2109942"/>
    <lineage>
        <taxon>Bacteria</taxon>
        <taxon>Pseudomonadati</taxon>
        <taxon>Pseudomonadota</taxon>
        <taxon>Gammaproteobacteria</taxon>
        <taxon>Pseudomonadales</taxon>
        <taxon>Marinobacteraceae</taxon>
        <taxon>Marinobacter</taxon>
    </lineage>
</organism>
<dbReference type="RefSeq" id="WP_106765516.1">
    <property type="nucleotide sequence ID" value="NZ_PXNP01000109.1"/>
</dbReference>
<accession>A0A2T1K497</accession>
<evidence type="ECO:0000313" key="2">
    <source>
        <dbReference type="EMBL" id="PSF04994.1"/>
    </source>
</evidence>
<dbReference type="GO" id="GO:0005975">
    <property type="term" value="P:carbohydrate metabolic process"/>
    <property type="evidence" value="ECO:0007669"/>
    <property type="project" value="InterPro"/>
</dbReference>
<dbReference type="Pfam" id="PF01182">
    <property type="entry name" value="Glucosamine_iso"/>
    <property type="match status" value="1"/>
</dbReference>
<dbReference type="InterPro" id="IPR006148">
    <property type="entry name" value="Glc/Gal-6P_isomerase"/>
</dbReference>
<dbReference type="EMBL" id="PXNP01000109">
    <property type="protein sequence ID" value="PSF04994.1"/>
    <property type="molecule type" value="Genomic_DNA"/>
</dbReference>
<dbReference type="InterPro" id="IPR037171">
    <property type="entry name" value="NagB/RpiA_transferase-like"/>
</dbReference>
<sequence length="101" mass="11157">MKMPEIDLPEGVLGCFHSRAEQVAEDLAARVATLLRGRLAQSHPRVSLSRAFLAGARFTALHLRGDDKLETLRAACQAPENEMAMPVRAFLKSGLRVFWSP</sequence>
<gene>
    <name evidence="2" type="ORF">C7H09_18460</name>
</gene>
<proteinExistence type="predicted"/>
<protein>
    <recommendedName>
        <fullName evidence="1">Glucosamine/galactosamine-6-phosphate isomerase domain-containing protein</fullName>
    </recommendedName>
</protein>